<accession>A0A2G5FCC2</accession>
<name>A0A2G5FCC2_AQUCA</name>
<dbReference type="OrthoDB" id="1931453at2759"/>
<evidence type="ECO:0000313" key="1">
    <source>
        <dbReference type="EMBL" id="PIA65580.1"/>
    </source>
</evidence>
<proteinExistence type="predicted"/>
<dbReference type="InParanoid" id="A0A2G5FCC2"/>
<protein>
    <submittedName>
        <fullName evidence="1">Uncharacterized protein</fullName>
    </submittedName>
</protein>
<evidence type="ECO:0000313" key="2">
    <source>
        <dbReference type="Proteomes" id="UP000230069"/>
    </source>
</evidence>
<dbReference type="EMBL" id="KZ305018">
    <property type="protein sequence ID" value="PIA65580.1"/>
    <property type="molecule type" value="Genomic_DNA"/>
</dbReference>
<sequence length="91" mass="10784">MANQKLRRTRCLPIYEEWQPQELDNNKIDLWKGIQASMNPLPRQPTLHAEQACELLSIGGRLPTEQFQVLRELHIRFLLMKLKIGPLNYWC</sequence>
<keyword evidence="2" id="KW-1185">Reference proteome</keyword>
<organism evidence="1 2">
    <name type="scientific">Aquilegia coerulea</name>
    <name type="common">Rocky mountain columbine</name>
    <dbReference type="NCBI Taxonomy" id="218851"/>
    <lineage>
        <taxon>Eukaryota</taxon>
        <taxon>Viridiplantae</taxon>
        <taxon>Streptophyta</taxon>
        <taxon>Embryophyta</taxon>
        <taxon>Tracheophyta</taxon>
        <taxon>Spermatophyta</taxon>
        <taxon>Magnoliopsida</taxon>
        <taxon>Ranunculales</taxon>
        <taxon>Ranunculaceae</taxon>
        <taxon>Thalictroideae</taxon>
        <taxon>Aquilegia</taxon>
    </lineage>
</organism>
<gene>
    <name evidence="1" type="ORF">AQUCO_00100819v1</name>
</gene>
<dbReference type="Proteomes" id="UP000230069">
    <property type="component" value="Unassembled WGS sequence"/>
</dbReference>
<reference evidence="1 2" key="1">
    <citation type="submission" date="2017-09" db="EMBL/GenBank/DDBJ databases">
        <title>WGS assembly of Aquilegia coerulea Goldsmith.</title>
        <authorList>
            <person name="Hodges S."/>
            <person name="Kramer E."/>
            <person name="Nordborg M."/>
            <person name="Tomkins J."/>
            <person name="Borevitz J."/>
            <person name="Derieg N."/>
            <person name="Yan J."/>
            <person name="Mihaltcheva S."/>
            <person name="Hayes R.D."/>
            <person name="Rokhsar D."/>
        </authorList>
    </citation>
    <scope>NUCLEOTIDE SEQUENCE [LARGE SCALE GENOMIC DNA]</scope>
    <source>
        <strain evidence="2">cv. Goldsmith</strain>
    </source>
</reference>
<dbReference type="AlphaFoldDB" id="A0A2G5FCC2"/>